<dbReference type="eggNOG" id="ENOG5032Y7Q">
    <property type="taxonomic scope" value="Bacteria"/>
</dbReference>
<dbReference type="NCBIfam" id="TIGR01200">
    <property type="entry name" value="GLPGLI"/>
    <property type="match status" value="1"/>
</dbReference>
<organism evidence="1 2">
    <name type="scientific">Hallella multisaccharivorax DSM 17128</name>
    <dbReference type="NCBI Taxonomy" id="688246"/>
    <lineage>
        <taxon>Bacteria</taxon>
        <taxon>Pseudomonadati</taxon>
        <taxon>Bacteroidota</taxon>
        <taxon>Bacteroidia</taxon>
        <taxon>Bacteroidales</taxon>
        <taxon>Prevotellaceae</taxon>
        <taxon>Hallella</taxon>
    </lineage>
</organism>
<dbReference type="HOGENOM" id="CLU_066214_1_2_10"/>
<reference evidence="2" key="1">
    <citation type="journal article" date="2011" name="Stand. Genomic Sci.">
        <title>Non-contiguous finished genome sequence of the opportunistic oral pathogen Prevotella multisaccharivorax type strain (PPPA20).</title>
        <authorList>
            <person name="Pati A."/>
            <person name="Gronow S."/>
            <person name="Lu M."/>
            <person name="Lapidus A."/>
            <person name="Nolan M."/>
            <person name="Lucas S."/>
            <person name="Hammon N."/>
            <person name="Deshpande S."/>
            <person name="Cheng J.F."/>
            <person name="Tapia R."/>
            <person name="Han C."/>
            <person name="Goodwin L."/>
            <person name="Pitluck S."/>
            <person name="Liolios K."/>
            <person name="Pagani I."/>
            <person name="Mavromatis K."/>
            <person name="Mikhailova N."/>
            <person name="Huntemann M."/>
            <person name="Chen A."/>
            <person name="Palaniappan K."/>
            <person name="Land M."/>
            <person name="Hauser L."/>
            <person name="Detter J.C."/>
            <person name="Brambilla E.M."/>
            <person name="Rohde M."/>
            <person name="Goker M."/>
            <person name="Woyke T."/>
            <person name="Bristow J."/>
            <person name="Eisen J.A."/>
            <person name="Markowitz V."/>
            <person name="Hugenholtz P."/>
            <person name="Kyrpides N.C."/>
            <person name="Klenk H.P."/>
            <person name="Ivanova N."/>
        </authorList>
    </citation>
    <scope>NUCLEOTIDE SEQUENCE [LARGE SCALE GENOMIC DNA]</scope>
    <source>
        <strain evidence="2">DSM 17128</strain>
    </source>
</reference>
<accession>F8N9Z6</accession>
<evidence type="ECO:0000313" key="2">
    <source>
        <dbReference type="Proteomes" id="UP000002772"/>
    </source>
</evidence>
<dbReference type="Proteomes" id="UP000002772">
    <property type="component" value="Unassembled WGS sequence"/>
</dbReference>
<dbReference type="Pfam" id="PF09697">
    <property type="entry name" value="Porph_ging"/>
    <property type="match status" value="1"/>
</dbReference>
<evidence type="ECO:0008006" key="3">
    <source>
        <dbReference type="Google" id="ProtNLM"/>
    </source>
</evidence>
<dbReference type="AlphaFoldDB" id="F8N9Z6"/>
<dbReference type="STRING" id="688246.Premu_2441"/>
<gene>
    <name evidence="1" type="ORF">Premu_2441</name>
</gene>
<protein>
    <recommendedName>
        <fullName evidence="3">GLPGLI family protein</fullName>
    </recommendedName>
</protein>
<evidence type="ECO:0000313" key="1">
    <source>
        <dbReference type="EMBL" id="EGN57813.1"/>
    </source>
</evidence>
<dbReference type="EMBL" id="GL945017">
    <property type="protein sequence ID" value="EGN57813.1"/>
    <property type="molecule type" value="Genomic_DNA"/>
</dbReference>
<keyword evidence="2" id="KW-1185">Reference proteome</keyword>
<name>F8N9Z6_9BACT</name>
<proteinExistence type="predicted"/>
<dbReference type="InterPro" id="IPR005901">
    <property type="entry name" value="GLPGLI"/>
</dbReference>
<sequence length="311" mass="36518">MRHCEDSIIKLVLRFGASDLLTNMKVYYKLLFIILLLLFCGNVSAQQKQGKASLPSPFDYGIRNLKQIGTSNIRIKYAFQAQDLNDMDTWIDCGQLLADNGLTQYSSYFLSESNKSLLEWMKEHADAGFYPSELNLRGRMKDFWTEYQFSQIFVHGNELTEWAVMPLAEGQQWRYKEPYPSMKWTLGKDKQTICGYECQSATCHWRGRDYVAWFTQKIPLKSGPWKFGGLPGLIMKIYDTKHLYTWEAVGVENGTFPIMQLDEKKFKDTDRIKVWKMQYEYNVKYNELFGRFNAQGQPVTKRYPYNQLELE</sequence>